<dbReference type="KEGG" id="dmm:dnm_083390"/>
<keyword evidence="4" id="KW-1185">Reference proteome</keyword>
<dbReference type="InterPro" id="IPR013783">
    <property type="entry name" value="Ig-like_fold"/>
</dbReference>
<evidence type="ECO:0000259" key="2">
    <source>
        <dbReference type="SMART" id="SM00429"/>
    </source>
</evidence>
<dbReference type="RefSeq" id="WP_207679696.1">
    <property type="nucleotide sequence ID" value="NZ_CP061800.1"/>
</dbReference>
<dbReference type="SMART" id="SM00429">
    <property type="entry name" value="IPT"/>
    <property type="match status" value="2"/>
</dbReference>
<dbReference type="Gene3D" id="2.60.40.10">
    <property type="entry name" value="Immunoglobulins"/>
    <property type="match status" value="2"/>
</dbReference>
<dbReference type="Pfam" id="PF01833">
    <property type="entry name" value="TIG"/>
    <property type="match status" value="2"/>
</dbReference>
<dbReference type="SUPFAM" id="SSF63446">
    <property type="entry name" value="Type I dockerin domain"/>
    <property type="match status" value="1"/>
</dbReference>
<feature type="domain" description="IPT/TIG" evidence="2">
    <location>
        <begin position="117"/>
        <end position="201"/>
    </location>
</feature>
<dbReference type="Gene3D" id="3.80.10.10">
    <property type="entry name" value="Ribonuclease Inhibitor"/>
    <property type="match status" value="1"/>
</dbReference>
<dbReference type="Proteomes" id="UP000663722">
    <property type="component" value="Chromosome"/>
</dbReference>
<protein>
    <submittedName>
        <fullName evidence="3">Peptidase C13 family domain-containing protein</fullName>
    </submittedName>
</protein>
<dbReference type="SUPFAM" id="SSF81296">
    <property type="entry name" value="E set domains"/>
    <property type="match status" value="2"/>
</dbReference>
<dbReference type="CDD" id="cd00102">
    <property type="entry name" value="IPT"/>
    <property type="match status" value="2"/>
</dbReference>
<dbReference type="InterPro" id="IPR014756">
    <property type="entry name" value="Ig_E-set"/>
</dbReference>
<proteinExistence type="predicted"/>
<dbReference type="GO" id="GO:0000272">
    <property type="term" value="P:polysaccharide catabolic process"/>
    <property type="evidence" value="ECO:0007669"/>
    <property type="project" value="InterPro"/>
</dbReference>
<reference evidence="3" key="1">
    <citation type="journal article" date="2021" name="Microb. Physiol.">
        <title>Proteogenomic Insights into the Physiology of Marine, Sulfate-Reducing, Filamentous Desulfonema limicola and Desulfonema magnum.</title>
        <authorList>
            <person name="Schnaars V."/>
            <person name="Wohlbrand L."/>
            <person name="Scheve S."/>
            <person name="Hinrichs C."/>
            <person name="Reinhardt R."/>
            <person name="Rabus R."/>
        </authorList>
    </citation>
    <scope>NUCLEOTIDE SEQUENCE</scope>
    <source>
        <strain evidence="3">4be13</strain>
    </source>
</reference>
<feature type="domain" description="IPT/TIG" evidence="2">
    <location>
        <begin position="28"/>
        <end position="113"/>
    </location>
</feature>
<evidence type="ECO:0000256" key="1">
    <source>
        <dbReference type="SAM" id="SignalP"/>
    </source>
</evidence>
<dbReference type="PANTHER" id="PTHR48010:SF58">
    <property type="entry name" value="RECEPTOR PROTEIN KINASE-LIKE PROTEIN ZAR1"/>
    <property type="match status" value="1"/>
</dbReference>
<gene>
    <name evidence="3" type="ORF">dnm_083390</name>
</gene>
<dbReference type="InterPro" id="IPR036439">
    <property type="entry name" value="Dockerin_dom_sf"/>
</dbReference>
<keyword evidence="1" id="KW-0732">Signal</keyword>
<dbReference type="EMBL" id="CP061800">
    <property type="protein sequence ID" value="QTA92263.1"/>
    <property type="molecule type" value="Genomic_DNA"/>
</dbReference>
<evidence type="ECO:0000313" key="4">
    <source>
        <dbReference type="Proteomes" id="UP000663722"/>
    </source>
</evidence>
<feature type="signal peptide" evidence="1">
    <location>
        <begin position="1"/>
        <end position="25"/>
    </location>
</feature>
<dbReference type="InterPro" id="IPR050994">
    <property type="entry name" value="At_inactive_RLKs"/>
</dbReference>
<feature type="chain" id="PRO_5036718485" evidence="1">
    <location>
        <begin position="26"/>
        <end position="860"/>
    </location>
</feature>
<dbReference type="Gene3D" id="3.40.50.1460">
    <property type="match status" value="1"/>
</dbReference>
<dbReference type="PANTHER" id="PTHR48010">
    <property type="entry name" value="OS05G0588300 PROTEIN"/>
    <property type="match status" value="1"/>
</dbReference>
<dbReference type="AlphaFoldDB" id="A0A975GTL4"/>
<dbReference type="Pfam" id="PF01650">
    <property type="entry name" value="Peptidase_C13"/>
    <property type="match status" value="1"/>
</dbReference>
<accession>A0A975GTL4</accession>
<organism evidence="3 4">
    <name type="scientific">Desulfonema magnum</name>
    <dbReference type="NCBI Taxonomy" id="45655"/>
    <lineage>
        <taxon>Bacteria</taxon>
        <taxon>Pseudomonadati</taxon>
        <taxon>Thermodesulfobacteriota</taxon>
        <taxon>Desulfobacteria</taxon>
        <taxon>Desulfobacterales</taxon>
        <taxon>Desulfococcaceae</taxon>
        <taxon>Desulfonema</taxon>
    </lineage>
</organism>
<dbReference type="GO" id="GO:0006508">
    <property type="term" value="P:proteolysis"/>
    <property type="evidence" value="ECO:0007669"/>
    <property type="project" value="InterPro"/>
</dbReference>
<sequence>MAKKIIMAGLVLLTIGAFIRDNAHAAAVPDINVIVPNQGPASGGTEVTIIGKNFAEGAEVFFGSIAATVVIFRSASGIDCIVPGNTAGKAEVTVINPEGQSAVTDSDEGFLYKAVRTPVIIPPLVPDEGHISGNTLVTLKGANFKKGASVTFDGIQATEVKIVSDAEINCKTPEHEKGTVDVIVSHPDEEADICEQCYTYFTGCPLSEREALMELYNNTDGENWYDNINWLGDRGTECSWKGITCNEERTHIVEIRLDNNHLEGKLPAALGNLSELQVISLKTNYLSGSVPKEISNLLNLADRQSDFRGNCLWAKDSDVRDFLSSKQIGEEWEGSQRNCCVSQDMSLSVSSVHTEIGVTNENLDITLTGTGFGENASAAVFRKDENGELVGDEKEITDINLVSETELGLTLADISEPGAYSLKISAESETCELSDALVFEASEDMEKQKQKKAIIIAGSGPYSGNALWNATLTCANKAYHTLINQGYTDDTICYLNPETGIDITGDGVTDVDGDTTLENLSEAIKNWAEDADELLLYMTGHGGDNTFNLNSTTTMDILNAGELDGWLDTFQQTRDGKVILIYDSAMSGSFLPLMTPPSEKKRIFISSSSATERAWFLNDGKTSFSYVFWETLRVTGNLYSAFVNAKETMKADQTAMLDSDGNGIGNEDTDKNQIEKRMVGLGRSVRTELPHIGKVFEKETLGCGENSITLWASDIAFLNPIQRLWAIIIPPQASDDPTIPITDMPSVDLTDDNNDGTYEADYENFTQTGIYKIFIYLKDEKGDQASPVESTVIQTCKGEVNGDNSVDLRDAVIVLKLLAGTNDSLTIRPDYIDSNIEVGGDEKISLADIIYILKKVAGAE</sequence>
<name>A0A975GTL4_9BACT</name>
<evidence type="ECO:0000313" key="3">
    <source>
        <dbReference type="EMBL" id="QTA92263.1"/>
    </source>
</evidence>
<dbReference type="InterPro" id="IPR002909">
    <property type="entry name" value="IPT_dom"/>
</dbReference>
<dbReference type="InterPro" id="IPR001096">
    <property type="entry name" value="Peptidase_C13"/>
</dbReference>
<dbReference type="SUPFAM" id="SSF52058">
    <property type="entry name" value="L domain-like"/>
    <property type="match status" value="1"/>
</dbReference>
<dbReference type="Gene3D" id="1.10.1330.10">
    <property type="entry name" value="Dockerin domain"/>
    <property type="match status" value="1"/>
</dbReference>
<dbReference type="InterPro" id="IPR032675">
    <property type="entry name" value="LRR_dom_sf"/>
</dbReference>
<dbReference type="GO" id="GO:0008233">
    <property type="term" value="F:peptidase activity"/>
    <property type="evidence" value="ECO:0007669"/>
    <property type="project" value="InterPro"/>
</dbReference>